<dbReference type="PANTHER" id="PTHR10336:SF146">
    <property type="entry name" value="PHOSPHOINOSITIDE PHOSPHOLIPASE C"/>
    <property type="match status" value="1"/>
</dbReference>
<protein>
    <recommendedName>
        <fullName evidence="2">C2 domain-containing protein</fullName>
    </recommendedName>
</protein>
<feature type="compositionally biased region" description="Polar residues" evidence="1">
    <location>
        <begin position="352"/>
        <end position="383"/>
    </location>
</feature>
<evidence type="ECO:0000313" key="4">
    <source>
        <dbReference type="Proteomes" id="UP000472263"/>
    </source>
</evidence>
<name>A0A667WK60_9TELE</name>
<reference evidence="3" key="1">
    <citation type="submission" date="2019-06" db="EMBL/GenBank/DDBJ databases">
        <authorList>
            <consortium name="Wellcome Sanger Institute Data Sharing"/>
        </authorList>
    </citation>
    <scope>NUCLEOTIDE SEQUENCE [LARGE SCALE GENOMIC DNA]</scope>
</reference>
<reference evidence="3" key="2">
    <citation type="submission" date="2025-08" db="UniProtKB">
        <authorList>
            <consortium name="Ensembl"/>
        </authorList>
    </citation>
    <scope>IDENTIFICATION</scope>
</reference>
<sequence>CLSRLLIRNTPKDPLRIFIVERCMCTMQTGTQMTKLKGKKKGLVRFFYLDEHKSCIRWRPSRKHDKAKITIDSIHEVCEGKKSEIFQRYIIDPFVEVEIIGLPVDCAKEQTRVVDDNGFNPMWEETLVFNVHMPQIALVRFQVWDHDPIGRDFIGQRTIAFTSMMPGYRHVYLEGMAEASIFIHVAVNDITGKVILGPAAKAAFHKGIMSEPVRRAHRVKINESPETRKGILRRMSSTVSNSGVVVPCVKGESSDLETSSQASCPDSPVFESQTPFEAELESQPKAQQPKWVDHQNPVQTFEPKWPEPAEELATEPKQDNEIVPEPQLESGAQTDSVPQPETMMQPLPNCPRKQTTSPQTPMMNRKPASNWQPQPAQNYGSYSNQVKPIPNGLCLSDSASSSNGSISSLDFVPPCVPTGGEQREGTLQREMNALFDQKIKEIRCKSPLFMNGKLWLFCNS</sequence>
<dbReference type="SUPFAM" id="SSF49562">
    <property type="entry name" value="C2 domain (Calcium/lipid-binding domain, CaLB)"/>
    <property type="match status" value="1"/>
</dbReference>
<dbReference type="SMART" id="SM00239">
    <property type="entry name" value="C2"/>
    <property type="match status" value="1"/>
</dbReference>
<dbReference type="Gene3D" id="2.60.40.150">
    <property type="entry name" value="C2 domain"/>
    <property type="match status" value="1"/>
</dbReference>
<dbReference type="FunFam" id="2.60.40.150:FF:000018">
    <property type="entry name" value="Phosphoinositide phospholipase C"/>
    <property type="match status" value="1"/>
</dbReference>
<evidence type="ECO:0000313" key="3">
    <source>
        <dbReference type="Ensembl" id="ENSMMDP00005005745.1"/>
    </source>
</evidence>
<feature type="region of interest" description="Disordered" evidence="1">
    <location>
        <begin position="255"/>
        <end position="383"/>
    </location>
</feature>
<feature type="compositionally biased region" description="Polar residues" evidence="1">
    <location>
        <begin position="330"/>
        <end position="339"/>
    </location>
</feature>
<dbReference type="GO" id="GO:0051209">
    <property type="term" value="P:release of sequestered calcium ion into cytosol"/>
    <property type="evidence" value="ECO:0007669"/>
    <property type="project" value="TreeGrafter"/>
</dbReference>
<accession>A0A667WK60</accession>
<dbReference type="SUPFAM" id="SSF50729">
    <property type="entry name" value="PH domain-like"/>
    <property type="match status" value="1"/>
</dbReference>
<dbReference type="PROSITE" id="PS50004">
    <property type="entry name" value="C2"/>
    <property type="match status" value="1"/>
</dbReference>
<dbReference type="GO" id="GO:0048015">
    <property type="term" value="P:phosphatidylinositol-mediated signaling"/>
    <property type="evidence" value="ECO:0007669"/>
    <property type="project" value="TreeGrafter"/>
</dbReference>
<evidence type="ECO:0000256" key="1">
    <source>
        <dbReference type="SAM" id="MobiDB-lite"/>
    </source>
</evidence>
<dbReference type="CDD" id="cd00275">
    <property type="entry name" value="C2_PLC_like"/>
    <property type="match status" value="1"/>
</dbReference>
<dbReference type="GO" id="GO:0004435">
    <property type="term" value="F:phosphatidylinositol-4,5-bisphosphate phospholipase C activity"/>
    <property type="evidence" value="ECO:0007669"/>
    <property type="project" value="TreeGrafter"/>
</dbReference>
<keyword evidence="4" id="KW-1185">Reference proteome</keyword>
<feature type="domain" description="C2" evidence="2">
    <location>
        <begin position="48"/>
        <end position="175"/>
    </location>
</feature>
<dbReference type="AlphaFoldDB" id="A0A667WK60"/>
<dbReference type="InterPro" id="IPR000008">
    <property type="entry name" value="C2_dom"/>
</dbReference>
<organism evidence="3 4">
    <name type="scientific">Myripristis murdjan</name>
    <name type="common">pinecone soldierfish</name>
    <dbReference type="NCBI Taxonomy" id="586833"/>
    <lineage>
        <taxon>Eukaryota</taxon>
        <taxon>Metazoa</taxon>
        <taxon>Chordata</taxon>
        <taxon>Craniata</taxon>
        <taxon>Vertebrata</taxon>
        <taxon>Euteleostomi</taxon>
        <taxon>Actinopterygii</taxon>
        <taxon>Neopterygii</taxon>
        <taxon>Teleostei</taxon>
        <taxon>Neoteleostei</taxon>
        <taxon>Acanthomorphata</taxon>
        <taxon>Holocentriformes</taxon>
        <taxon>Holocentridae</taxon>
        <taxon>Myripristis</taxon>
    </lineage>
</organism>
<dbReference type="InParanoid" id="A0A667WK60"/>
<evidence type="ECO:0000259" key="2">
    <source>
        <dbReference type="PROSITE" id="PS50004"/>
    </source>
</evidence>
<dbReference type="GeneTree" id="ENSGT00940000157185"/>
<dbReference type="PANTHER" id="PTHR10336">
    <property type="entry name" value="PHOSPHOINOSITIDE-SPECIFIC PHOSPHOLIPASE C FAMILY PROTEIN"/>
    <property type="match status" value="1"/>
</dbReference>
<dbReference type="InterPro" id="IPR001192">
    <property type="entry name" value="PI-PLC_fam"/>
</dbReference>
<dbReference type="Ensembl" id="ENSMMDT00005005897.1">
    <property type="protein sequence ID" value="ENSMMDP00005005745.1"/>
    <property type="gene ID" value="ENSMMDG00005003204.1"/>
</dbReference>
<feature type="compositionally biased region" description="Polar residues" evidence="1">
    <location>
        <begin position="256"/>
        <end position="275"/>
    </location>
</feature>
<dbReference type="GO" id="GO:0046488">
    <property type="term" value="P:phosphatidylinositol metabolic process"/>
    <property type="evidence" value="ECO:0007669"/>
    <property type="project" value="TreeGrafter"/>
</dbReference>
<dbReference type="InterPro" id="IPR035892">
    <property type="entry name" value="C2_domain_sf"/>
</dbReference>
<dbReference type="Pfam" id="PF00168">
    <property type="entry name" value="C2"/>
    <property type="match status" value="1"/>
</dbReference>
<proteinExistence type="predicted"/>
<dbReference type="Proteomes" id="UP000472263">
    <property type="component" value="Chromosome 5"/>
</dbReference>
<reference evidence="3" key="3">
    <citation type="submission" date="2025-09" db="UniProtKB">
        <authorList>
            <consortium name="Ensembl"/>
        </authorList>
    </citation>
    <scope>IDENTIFICATION</scope>
</reference>